<dbReference type="SUPFAM" id="SSF54427">
    <property type="entry name" value="NTF2-like"/>
    <property type="match status" value="1"/>
</dbReference>
<evidence type="ECO:0000313" key="2">
    <source>
        <dbReference type="Proteomes" id="UP000663090"/>
    </source>
</evidence>
<dbReference type="PANTHER" id="PTHR38436">
    <property type="entry name" value="POLYKETIDE CYCLASE SNOAL-LIKE DOMAIN"/>
    <property type="match status" value="1"/>
</dbReference>
<evidence type="ECO:0000313" key="1">
    <source>
        <dbReference type="EMBL" id="QSQ13974.1"/>
    </source>
</evidence>
<dbReference type="RefSeq" id="WP_206715768.1">
    <property type="nucleotide sequence ID" value="NZ_CP071091.1"/>
</dbReference>
<dbReference type="InterPro" id="IPR032710">
    <property type="entry name" value="NTF2-like_dom_sf"/>
</dbReference>
<sequence length="139" mass="15069">MPLPPKDAARRFYARLEEALRTGDVDVLDDVIAPDAIDHQPDPGMNPGRDGIKDAFAGMHLAFSDVRFGVEDLVAEGDKVACRILTRATHGGPFLGFPPTGREVSYGVLDILRFSAEGQLLERWGLVEEGALRQQLAGA</sequence>
<dbReference type="EMBL" id="CP071091">
    <property type="protein sequence ID" value="QSQ13974.1"/>
    <property type="molecule type" value="Genomic_DNA"/>
</dbReference>
<proteinExistence type="predicted"/>
<dbReference type="Gene3D" id="3.10.450.50">
    <property type="match status" value="1"/>
</dbReference>
<gene>
    <name evidence="1" type="ORF">JY572_37610</name>
</gene>
<reference evidence="1 2" key="1">
    <citation type="submission" date="2021-02" db="EMBL/GenBank/DDBJ databases">
        <title>De Novo genome assembly of isolated myxobacteria.</title>
        <authorList>
            <person name="Stevens D.C."/>
        </authorList>
    </citation>
    <scope>NUCLEOTIDE SEQUENCE [LARGE SCALE GENOMIC DNA]</scope>
    <source>
        <strain evidence="1 2">SCHIC003</strain>
    </source>
</reference>
<protein>
    <submittedName>
        <fullName evidence="1">Ester cyclase</fullName>
    </submittedName>
</protein>
<name>A0ABX7N6D6_9BACT</name>
<organism evidence="1 2">
    <name type="scientific">Myxococcus landrumensis</name>
    <dbReference type="NCBI Taxonomy" id="2813577"/>
    <lineage>
        <taxon>Bacteria</taxon>
        <taxon>Pseudomonadati</taxon>
        <taxon>Myxococcota</taxon>
        <taxon>Myxococcia</taxon>
        <taxon>Myxococcales</taxon>
        <taxon>Cystobacterineae</taxon>
        <taxon>Myxococcaceae</taxon>
        <taxon>Myxococcus</taxon>
    </lineage>
</organism>
<dbReference type="Proteomes" id="UP000663090">
    <property type="component" value="Chromosome"/>
</dbReference>
<dbReference type="Pfam" id="PF07366">
    <property type="entry name" value="SnoaL"/>
    <property type="match status" value="1"/>
</dbReference>
<dbReference type="InterPro" id="IPR009959">
    <property type="entry name" value="Cyclase_SnoaL-like"/>
</dbReference>
<dbReference type="PANTHER" id="PTHR38436:SF1">
    <property type="entry name" value="ESTER CYCLASE"/>
    <property type="match status" value="1"/>
</dbReference>
<keyword evidence="2" id="KW-1185">Reference proteome</keyword>
<accession>A0ABX7N6D6</accession>